<dbReference type="InterPro" id="IPR050469">
    <property type="entry name" value="Diguanylate_Cyclase"/>
</dbReference>
<accession>A0A4U1BKK9</accession>
<dbReference type="NCBIfam" id="TIGR00254">
    <property type="entry name" value="GGDEF"/>
    <property type="match status" value="1"/>
</dbReference>
<evidence type="ECO:0000256" key="2">
    <source>
        <dbReference type="ARBA" id="ARBA00012528"/>
    </source>
</evidence>
<proteinExistence type="predicted"/>
<sequence>MLNSRLMLIVPVVAMALLMSVALITVTMQFEARIKANAHARMHHLAQLGVNLIEQQSDLKMAGEDAAAEGEQAPIDAQEINEVLAAIAQDSSARILVFNELGWAVADSRGEAERVNAHVNHLQRPELELAQQQGMGFERRFDPDWQTQANYMAVSFILGSGEGATRILQVSEPSTELDKQLLITRIWSGLAGLIGVCFIYFVSWSFQRLLQRQTSAERESLEVKVIARTRELSMLQRLGSLMAACTSVDSACSVLEPIVTQLLPGSQGAISLIKSPKGKLEVVMNWGGEWTGQSLFGHDECWALLKGHTHLSQEEGLEIPCDHSDPDVGSQLCIPLLAQGEALGVLHLAFLDEGLMIESQPMAESLAEQVGLALANIRLRDNLRQQAIRDPMTGLFNRRHMMEFLENQLALCKRQKTSMSMLMMDIDHFKKFNDTFGHDAGDYVIKKVAEVLLNQVRKCDVVCRYGGEELAVLCPDTDANGALDLANKIVQAVAGQKHSHNGQSLGKVTISSGVSSTQTGISTIEVLMKEADDALYQAKKAGRNRAELANSLKEEVSPKVKMLPKAEATESS</sequence>
<dbReference type="Gene3D" id="3.30.450.40">
    <property type="match status" value="1"/>
</dbReference>
<dbReference type="InterPro" id="IPR000160">
    <property type="entry name" value="GGDEF_dom"/>
</dbReference>
<feature type="region of interest" description="Disordered" evidence="4">
    <location>
        <begin position="549"/>
        <end position="572"/>
    </location>
</feature>
<evidence type="ECO:0000256" key="1">
    <source>
        <dbReference type="ARBA" id="ARBA00001946"/>
    </source>
</evidence>
<evidence type="ECO:0000256" key="5">
    <source>
        <dbReference type="SAM" id="Phobius"/>
    </source>
</evidence>
<comment type="caution">
    <text evidence="7">The sequence shown here is derived from an EMBL/GenBank/DDBJ whole genome shotgun (WGS) entry which is preliminary data.</text>
</comment>
<dbReference type="InterPro" id="IPR043128">
    <property type="entry name" value="Rev_trsase/Diguanyl_cyclase"/>
</dbReference>
<dbReference type="PANTHER" id="PTHR45138">
    <property type="entry name" value="REGULATORY COMPONENTS OF SENSORY TRANSDUCTION SYSTEM"/>
    <property type="match status" value="1"/>
</dbReference>
<feature type="transmembrane region" description="Helical" evidence="5">
    <location>
        <begin position="186"/>
        <end position="206"/>
    </location>
</feature>
<keyword evidence="8" id="KW-1185">Reference proteome</keyword>
<dbReference type="EC" id="2.7.7.65" evidence="2"/>
<protein>
    <recommendedName>
        <fullName evidence="2">diguanylate cyclase</fullName>
        <ecNumber evidence="2">2.7.7.65</ecNumber>
    </recommendedName>
</protein>
<dbReference type="FunFam" id="3.30.70.270:FF:000001">
    <property type="entry name" value="Diguanylate cyclase domain protein"/>
    <property type="match status" value="1"/>
</dbReference>
<organism evidence="7 8">
    <name type="scientific">Ferrimonas aestuarii</name>
    <dbReference type="NCBI Taxonomy" id="2569539"/>
    <lineage>
        <taxon>Bacteria</taxon>
        <taxon>Pseudomonadati</taxon>
        <taxon>Pseudomonadota</taxon>
        <taxon>Gammaproteobacteria</taxon>
        <taxon>Alteromonadales</taxon>
        <taxon>Ferrimonadaceae</taxon>
        <taxon>Ferrimonas</taxon>
    </lineage>
</organism>
<evidence type="ECO:0000256" key="3">
    <source>
        <dbReference type="ARBA" id="ARBA00034247"/>
    </source>
</evidence>
<comment type="catalytic activity">
    <reaction evidence="3">
        <text>2 GTP = 3',3'-c-di-GMP + 2 diphosphate</text>
        <dbReference type="Rhea" id="RHEA:24898"/>
        <dbReference type="ChEBI" id="CHEBI:33019"/>
        <dbReference type="ChEBI" id="CHEBI:37565"/>
        <dbReference type="ChEBI" id="CHEBI:58805"/>
        <dbReference type="EC" id="2.7.7.65"/>
    </reaction>
</comment>
<evidence type="ECO:0000259" key="6">
    <source>
        <dbReference type="PROSITE" id="PS50887"/>
    </source>
</evidence>
<evidence type="ECO:0000256" key="4">
    <source>
        <dbReference type="SAM" id="MobiDB-lite"/>
    </source>
</evidence>
<name>A0A4U1BKK9_9GAMM</name>
<feature type="transmembrane region" description="Helical" evidence="5">
    <location>
        <begin position="6"/>
        <end position="26"/>
    </location>
</feature>
<gene>
    <name evidence="7" type="ORF">FCL42_17160</name>
</gene>
<dbReference type="Gene3D" id="3.30.70.270">
    <property type="match status" value="1"/>
</dbReference>
<dbReference type="CDD" id="cd01949">
    <property type="entry name" value="GGDEF"/>
    <property type="match status" value="1"/>
</dbReference>
<dbReference type="PANTHER" id="PTHR45138:SF9">
    <property type="entry name" value="DIGUANYLATE CYCLASE DGCM-RELATED"/>
    <property type="match status" value="1"/>
</dbReference>
<evidence type="ECO:0000313" key="8">
    <source>
        <dbReference type="Proteomes" id="UP000305675"/>
    </source>
</evidence>
<dbReference type="PROSITE" id="PS50887">
    <property type="entry name" value="GGDEF"/>
    <property type="match status" value="1"/>
</dbReference>
<dbReference type="SUPFAM" id="SSF55781">
    <property type="entry name" value="GAF domain-like"/>
    <property type="match status" value="1"/>
</dbReference>
<keyword evidence="5" id="KW-1133">Transmembrane helix</keyword>
<comment type="cofactor">
    <cofactor evidence="1">
        <name>Mg(2+)</name>
        <dbReference type="ChEBI" id="CHEBI:18420"/>
    </cofactor>
</comment>
<dbReference type="InterPro" id="IPR029787">
    <property type="entry name" value="Nucleotide_cyclase"/>
</dbReference>
<dbReference type="EMBL" id="SWCJ01000017">
    <property type="protein sequence ID" value="TKB51756.1"/>
    <property type="molecule type" value="Genomic_DNA"/>
</dbReference>
<dbReference type="GO" id="GO:1902201">
    <property type="term" value="P:negative regulation of bacterial-type flagellum-dependent cell motility"/>
    <property type="evidence" value="ECO:0007669"/>
    <property type="project" value="TreeGrafter"/>
</dbReference>
<evidence type="ECO:0000313" key="7">
    <source>
        <dbReference type="EMBL" id="TKB51756.1"/>
    </source>
</evidence>
<dbReference type="AlphaFoldDB" id="A0A4U1BKK9"/>
<dbReference type="Proteomes" id="UP000305675">
    <property type="component" value="Unassembled WGS sequence"/>
</dbReference>
<dbReference type="GO" id="GO:0052621">
    <property type="term" value="F:diguanylate cyclase activity"/>
    <property type="evidence" value="ECO:0007669"/>
    <property type="project" value="UniProtKB-EC"/>
</dbReference>
<dbReference type="Pfam" id="PF00990">
    <property type="entry name" value="GGDEF"/>
    <property type="match status" value="1"/>
</dbReference>
<dbReference type="GO" id="GO:0005886">
    <property type="term" value="C:plasma membrane"/>
    <property type="evidence" value="ECO:0007669"/>
    <property type="project" value="TreeGrafter"/>
</dbReference>
<keyword evidence="5" id="KW-0472">Membrane</keyword>
<dbReference type="OrthoDB" id="9803824at2"/>
<feature type="domain" description="GGDEF" evidence="6">
    <location>
        <begin position="417"/>
        <end position="551"/>
    </location>
</feature>
<keyword evidence="5" id="KW-0812">Transmembrane</keyword>
<dbReference type="SMART" id="SM00267">
    <property type="entry name" value="GGDEF"/>
    <property type="match status" value="1"/>
</dbReference>
<dbReference type="GO" id="GO:0043709">
    <property type="term" value="P:cell adhesion involved in single-species biofilm formation"/>
    <property type="evidence" value="ECO:0007669"/>
    <property type="project" value="TreeGrafter"/>
</dbReference>
<dbReference type="RefSeq" id="WP_136864661.1">
    <property type="nucleotide sequence ID" value="NZ_SWCJ01000017.1"/>
</dbReference>
<reference evidence="7 8" key="1">
    <citation type="submission" date="2019-04" db="EMBL/GenBank/DDBJ databases">
        <authorList>
            <person name="Hwang J.C."/>
        </authorList>
    </citation>
    <scope>NUCLEOTIDE SEQUENCE [LARGE SCALE GENOMIC DNA]</scope>
    <source>
        <strain evidence="7 8">IMCC35002</strain>
    </source>
</reference>
<dbReference type="SUPFAM" id="SSF55073">
    <property type="entry name" value="Nucleotide cyclase"/>
    <property type="match status" value="1"/>
</dbReference>
<dbReference type="InterPro" id="IPR029016">
    <property type="entry name" value="GAF-like_dom_sf"/>
</dbReference>